<dbReference type="SMART" id="SM00326">
    <property type="entry name" value="SH3"/>
    <property type="match status" value="3"/>
</dbReference>
<evidence type="ECO:0000256" key="2">
    <source>
        <dbReference type="ARBA" id="ARBA00004134"/>
    </source>
</evidence>
<feature type="region of interest" description="Disordered" evidence="16">
    <location>
        <begin position="128"/>
        <end position="299"/>
    </location>
</feature>
<evidence type="ECO:0000256" key="5">
    <source>
        <dbReference type="ARBA" id="ARBA00020357"/>
    </source>
</evidence>
<evidence type="ECO:0000256" key="1">
    <source>
        <dbReference type="ARBA" id="ARBA00004125"/>
    </source>
</evidence>
<feature type="compositionally biased region" description="Polar residues" evidence="16">
    <location>
        <begin position="526"/>
        <end position="539"/>
    </location>
</feature>
<keyword evidence="13" id="KW-0009">Actin-binding</keyword>
<dbReference type="GO" id="GO:0030833">
    <property type="term" value="P:regulation of actin filament polymerization"/>
    <property type="evidence" value="ECO:0007669"/>
    <property type="project" value="TreeGrafter"/>
</dbReference>
<name>A0AAX6N0A4_9PEZI</name>
<feature type="compositionally biased region" description="Polar residues" evidence="16">
    <location>
        <begin position="767"/>
        <end position="784"/>
    </location>
</feature>
<dbReference type="PANTHER" id="PTHR15735:SF19">
    <property type="entry name" value="ACTIN CYTOSKELETON-REGULATORY COMPLEX PROTEIN SLA1"/>
    <property type="match status" value="1"/>
</dbReference>
<evidence type="ECO:0000256" key="12">
    <source>
        <dbReference type="ARBA" id="ARBA00023136"/>
    </source>
</evidence>
<dbReference type="Gene3D" id="1.10.150.50">
    <property type="entry name" value="Transcription Factor, Ets-1"/>
    <property type="match status" value="1"/>
</dbReference>
<feature type="compositionally biased region" description="Pro residues" evidence="16">
    <location>
        <begin position="1123"/>
        <end position="1142"/>
    </location>
</feature>
<dbReference type="GO" id="GO:0010008">
    <property type="term" value="C:endosome membrane"/>
    <property type="evidence" value="ECO:0007669"/>
    <property type="project" value="UniProtKB-SubCell"/>
</dbReference>
<comment type="similarity">
    <text evidence="4">Belongs to the SLA1 family.</text>
</comment>
<evidence type="ECO:0000256" key="8">
    <source>
        <dbReference type="ARBA" id="ARBA00022490"/>
    </source>
</evidence>
<feature type="region of interest" description="Disordered" evidence="16">
    <location>
        <begin position="727"/>
        <end position="984"/>
    </location>
</feature>
<feature type="region of interest" description="Disordered" evidence="16">
    <location>
        <begin position="503"/>
        <end position="569"/>
    </location>
</feature>
<dbReference type="Proteomes" id="UP001369815">
    <property type="component" value="Unassembled WGS sequence"/>
</dbReference>
<dbReference type="CDD" id="cd11773">
    <property type="entry name" value="SH3_Sla1p_1"/>
    <property type="match status" value="1"/>
</dbReference>
<comment type="subcellular location">
    <subcellularLocation>
        <location evidence="3">Cell membrane</location>
        <topology evidence="3">Peripheral membrane protein</topology>
        <orientation evidence="3">Cytoplasmic side</orientation>
    </subcellularLocation>
    <subcellularLocation>
        <location evidence="2">Cytoplasm</location>
        <location evidence="2">Cytoskeleton</location>
        <location evidence="2">Actin patch</location>
    </subcellularLocation>
    <subcellularLocation>
        <location evidence="1">Endosome membrane</location>
        <topology evidence="1">Peripheral membrane protein</topology>
        <orientation evidence="1">Cytoplasmic side</orientation>
    </subcellularLocation>
</comment>
<evidence type="ECO:0000256" key="16">
    <source>
        <dbReference type="SAM" id="MobiDB-lite"/>
    </source>
</evidence>
<dbReference type="GO" id="GO:0005634">
    <property type="term" value="C:nucleus"/>
    <property type="evidence" value="ECO:0007669"/>
    <property type="project" value="TreeGrafter"/>
</dbReference>
<feature type="compositionally biased region" description="Polar residues" evidence="16">
    <location>
        <begin position="1032"/>
        <end position="1045"/>
    </location>
</feature>
<dbReference type="Pfam" id="PF14604">
    <property type="entry name" value="SH3_9"/>
    <property type="match status" value="1"/>
</dbReference>
<evidence type="ECO:0000256" key="7">
    <source>
        <dbReference type="ARBA" id="ARBA00022475"/>
    </source>
</evidence>
<dbReference type="GO" id="GO:0005886">
    <property type="term" value="C:plasma membrane"/>
    <property type="evidence" value="ECO:0007669"/>
    <property type="project" value="UniProtKB-SubCell"/>
</dbReference>
<dbReference type="InterPro" id="IPR056996">
    <property type="entry name" value="PH_SLA1"/>
</dbReference>
<keyword evidence="19" id="KW-1185">Reference proteome</keyword>
<feature type="compositionally biased region" description="Basic and acidic residues" evidence="16">
    <location>
        <begin position="559"/>
        <end position="569"/>
    </location>
</feature>
<dbReference type="AlphaFoldDB" id="A0AAX6N0A4"/>
<feature type="compositionally biased region" description="Pro residues" evidence="16">
    <location>
        <begin position="838"/>
        <end position="847"/>
    </location>
</feature>
<evidence type="ECO:0000256" key="13">
    <source>
        <dbReference type="ARBA" id="ARBA00023203"/>
    </source>
</evidence>
<dbReference type="InterPro" id="IPR013761">
    <property type="entry name" value="SAM/pointed_sf"/>
</dbReference>
<keyword evidence="8" id="KW-0963">Cytoplasm</keyword>
<dbReference type="InterPro" id="IPR036028">
    <property type="entry name" value="SH3-like_dom_sf"/>
</dbReference>
<feature type="domain" description="SH3" evidence="17">
    <location>
        <begin position="412"/>
        <end position="474"/>
    </location>
</feature>
<gene>
    <name evidence="18" type="ORF">Daesc_000906</name>
</gene>
<evidence type="ECO:0000256" key="9">
    <source>
        <dbReference type="ARBA" id="ARBA00022583"/>
    </source>
</evidence>
<keyword evidence="6 15" id="KW-0728">SH3 domain</keyword>
<feature type="compositionally biased region" description="Pro residues" evidence="16">
    <location>
        <begin position="186"/>
        <end position="195"/>
    </location>
</feature>
<feature type="compositionally biased region" description="Basic and acidic residues" evidence="16">
    <location>
        <begin position="279"/>
        <end position="288"/>
    </location>
</feature>
<evidence type="ECO:0000256" key="3">
    <source>
        <dbReference type="ARBA" id="ARBA00004413"/>
    </source>
</evidence>
<dbReference type="PRINTS" id="PR00452">
    <property type="entry name" value="SH3DOMAIN"/>
</dbReference>
<feature type="compositionally biased region" description="Low complexity" evidence="16">
    <location>
        <begin position="915"/>
        <end position="924"/>
    </location>
</feature>
<evidence type="ECO:0000256" key="4">
    <source>
        <dbReference type="ARBA" id="ARBA00007948"/>
    </source>
</evidence>
<dbReference type="GO" id="GO:0043130">
    <property type="term" value="F:ubiquitin binding"/>
    <property type="evidence" value="ECO:0007669"/>
    <property type="project" value="InterPro"/>
</dbReference>
<feature type="compositionally biased region" description="Pro residues" evidence="16">
    <location>
        <begin position="877"/>
        <end position="886"/>
    </location>
</feature>
<proteinExistence type="inferred from homology"/>
<keyword evidence="11" id="KW-0967">Endosome</keyword>
<feature type="compositionally biased region" description="Low complexity" evidence="16">
    <location>
        <begin position="887"/>
        <end position="901"/>
    </location>
</feature>
<dbReference type="PANTHER" id="PTHR15735">
    <property type="entry name" value="FCH AND DOUBLE SH3 DOMAINS PROTEIN"/>
    <property type="match status" value="1"/>
</dbReference>
<dbReference type="Pfam" id="PF24081">
    <property type="entry name" value="PH_SLA1"/>
    <property type="match status" value="1"/>
</dbReference>
<feature type="compositionally biased region" description="Low complexity" evidence="16">
    <location>
        <begin position="1060"/>
        <end position="1079"/>
    </location>
</feature>
<protein>
    <recommendedName>
        <fullName evidence="5">Actin cytoskeleton-regulatory complex protein SLA1</fullName>
    </recommendedName>
</protein>
<comment type="caution">
    <text evidence="18">The sequence shown here is derived from an EMBL/GenBank/DDBJ whole genome shotgun (WGS) entry which is preliminary data.</text>
</comment>
<keyword evidence="9" id="KW-0254">Endocytosis</keyword>
<sequence length="1174" mass="126328">MGFLGIYKAIYDYAPQSEGELSISEGDILYVLEKSAEDNWWKAKKKASADDEDEPVGLVPNNYVEEAPPVGQARALYEYTRQTDEELSFPEDAALQVYDTSDPDWILVGFENSYGFVPANYIEMGAASSAPATTRKAEPEPEPEPEPAPAPQVEPEPEPEPIPAQKPPSLPARTSVSSAPAESQPPQSPPLPDRNPPARSSAAPTAPPGPEAALANVMHGRSSTRAATPPPVSIPPRQQYLSEESDGEPSPALPRRPRPQSSMPNDNHRASVHPHRSTSRRDYEEEAHQPNSGRIAPGGFHLYNINEMVSIMGKKKKMPTTLGVNLKTGVILIAPEHVSDGPSQEWTAEKMTHYSREGKHVFMELVRPSKSIDFHAGAKDTAEEIVSALGELAGAVRAEGLREVIMAGTGQSAQKRGQVLYDFEAQGDDEVTVYIGDEVMILDDTKSEEWWQVRRLKNGKEGVVPSSYIEVTGTITSSSTSGVNAGRSTVAQNRLEEARLTKEALKRDQKAAEVGPGMILPERRSSLSVRDNGNTFGQQRTRRENGRSESNRSGTSSKPKPDMTKVRTWTDRSKSFSVEAQFLGLKDGKINLHKLNGVKIAVPVAKMSIEDIEYVERITGTSLDEDKPLSEVKRSMPPKNGSNRESAPSKVGASVEPPKPDYDWFQFFLSCDVAVGLCERYAQAFAKDSMDESVLPDVDATVLRNLGLREGDIIKVTRYLDKKYGRDGKKKGVNFSGDDEDGSGGGLFSGPGGTLRNNTRKGRPAPTVQTNDNIDPKAFSQQKDNAGKDTESSSPAAAGPKATGKNTGGFDDDAWDVKPAKQQPEPEAKPATAAEPAPAAPAQPQRPPTQSMQDLSLLSTPLEPVKVQPTAPSPTITLPPPQPQPQIQPQQTQPQQQGATPAFFTGIPPQQTGLPQASAAPAQPLNLGLGNRQRPTPPQVTGAQGALMPPPPSRPLSAPQSMQPSGFAPPPLQPQMTGIAPPGQSLNELTQQRMQQQYIGSFQPQATGQGMMPFNTGAGMPAQSGFGPGQFMQPQMTGAPQTQSPFADPRPQQFSPIQNQPTGFPGGFQAPQQFPQQTGINSFLPPALEPQRTGMPALQPQQTGFGGFGQGFNPSLNSTAAQPPQPPAAPLIPQQTGPPPPVRFGVTEKIAPQPTGRRANLAQARRFGHLAIWS</sequence>
<dbReference type="GO" id="GO:0030674">
    <property type="term" value="F:protein-macromolecule adaptor activity"/>
    <property type="evidence" value="ECO:0007669"/>
    <property type="project" value="InterPro"/>
</dbReference>
<feature type="region of interest" description="Disordered" evidence="16">
    <location>
        <begin position="1004"/>
        <end position="1159"/>
    </location>
</feature>
<feature type="region of interest" description="Disordered" evidence="16">
    <location>
        <begin position="625"/>
        <end position="655"/>
    </location>
</feature>
<dbReference type="GO" id="GO:0042802">
    <property type="term" value="F:identical protein binding"/>
    <property type="evidence" value="ECO:0007669"/>
    <property type="project" value="InterPro"/>
</dbReference>
<feature type="compositionally biased region" description="Low complexity" evidence="16">
    <location>
        <begin position="175"/>
        <end position="185"/>
    </location>
</feature>
<dbReference type="CDD" id="cd11774">
    <property type="entry name" value="SH3_Sla1p_2"/>
    <property type="match status" value="1"/>
</dbReference>
<keyword evidence="14" id="KW-0206">Cytoskeleton</keyword>
<evidence type="ECO:0000256" key="10">
    <source>
        <dbReference type="ARBA" id="ARBA00022737"/>
    </source>
</evidence>
<evidence type="ECO:0000256" key="6">
    <source>
        <dbReference type="ARBA" id="ARBA00022443"/>
    </source>
</evidence>
<dbReference type="GO" id="GO:0006897">
    <property type="term" value="P:endocytosis"/>
    <property type="evidence" value="ECO:0007669"/>
    <property type="project" value="UniProtKB-KW"/>
</dbReference>
<feature type="compositionally biased region" description="Gly residues" evidence="16">
    <location>
        <begin position="743"/>
        <end position="753"/>
    </location>
</feature>
<dbReference type="InterPro" id="IPR001452">
    <property type="entry name" value="SH3_domain"/>
</dbReference>
<dbReference type="GO" id="GO:0000147">
    <property type="term" value="P:actin cortical patch assembly"/>
    <property type="evidence" value="ECO:0007669"/>
    <property type="project" value="TreeGrafter"/>
</dbReference>
<dbReference type="CDD" id="cd11775">
    <property type="entry name" value="SH3_Sla1p_3"/>
    <property type="match status" value="1"/>
</dbReference>
<reference evidence="18 19" key="1">
    <citation type="journal article" date="2024" name="Front Chem Biol">
        <title>Unveiling the potential of Daldinia eschscholtzii MFLUCC 19-0629 through bioactivity and bioinformatics studies for enhanced sustainable agriculture production.</title>
        <authorList>
            <person name="Brooks S."/>
            <person name="Weaver J.A."/>
            <person name="Klomchit A."/>
            <person name="Alharthi S.A."/>
            <person name="Onlamun T."/>
            <person name="Nurani R."/>
            <person name="Vong T.K."/>
            <person name="Alberti F."/>
            <person name="Greco C."/>
        </authorList>
    </citation>
    <scope>NUCLEOTIDE SEQUENCE [LARGE SCALE GENOMIC DNA]</scope>
    <source>
        <strain evidence="18">MFLUCC 19-0629</strain>
    </source>
</reference>
<dbReference type="EMBL" id="JBANMG010000001">
    <property type="protein sequence ID" value="KAK6958113.1"/>
    <property type="molecule type" value="Genomic_DNA"/>
</dbReference>
<dbReference type="InterPro" id="IPR007131">
    <property type="entry name" value="SHD1"/>
</dbReference>
<dbReference type="GO" id="GO:0030479">
    <property type="term" value="C:actin cortical patch"/>
    <property type="evidence" value="ECO:0007669"/>
    <property type="project" value="UniProtKB-SubCell"/>
</dbReference>
<dbReference type="PROSITE" id="PS50002">
    <property type="entry name" value="SH3"/>
    <property type="match status" value="2"/>
</dbReference>
<keyword evidence="7" id="KW-1003">Cell membrane</keyword>
<dbReference type="InterPro" id="IPR035821">
    <property type="entry name" value="Sla1_SH3_3"/>
</dbReference>
<feature type="domain" description="SH3" evidence="17">
    <location>
        <begin position="2"/>
        <end position="69"/>
    </location>
</feature>
<dbReference type="Pfam" id="PF00018">
    <property type="entry name" value="SH3_1"/>
    <property type="match status" value="2"/>
</dbReference>
<dbReference type="InterPro" id="IPR035800">
    <property type="entry name" value="Sla1_SH3_1"/>
</dbReference>
<dbReference type="Pfam" id="PF03983">
    <property type="entry name" value="SHD1"/>
    <property type="match status" value="1"/>
</dbReference>
<organism evidence="18 19">
    <name type="scientific">Daldinia eschscholtzii</name>
    <dbReference type="NCBI Taxonomy" id="292717"/>
    <lineage>
        <taxon>Eukaryota</taxon>
        <taxon>Fungi</taxon>
        <taxon>Dikarya</taxon>
        <taxon>Ascomycota</taxon>
        <taxon>Pezizomycotina</taxon>
        <taxon>Sordariomycetes</taxon>
        <taxon>Xylariomycetidae</taxon>
        <taxon>Xylariales</taxon>
        <taxon>Hypoxylaceae</taxon>
        <taxon>Daldinia</taxon>
    </lineage>
</organism>
<keyword evidence="12" id="KW-0472">Membrane</keyword>
<feature type="compositionally biased region" description="Basic and acidic residues" evidence="16">
    <location>
        <begin position="625"/>
        <end position="634"/>
    </location>
</feature>
<evidence type="ECO:0000256" key="15">
    <source>
        <dbReference type="PROSITE-ProRule" id="PRU00192"/>
    </source>
</evidence>
<dbReference type="SUPFAM" id="SSF50044">
    <property type="entry name" value="SH3-domain"/>
    <property type="match status" value="3"/>
</dbReference>
<evidence type="ECO:0000313" key="19">
    <source>
        <dbReference type="Proteomes" id="UP001369815"/>
    </source>
</evidence>
<evidence type="ECO:0000259" key="17">
    <source>
        <dbReference type="PROSITE" id="PS50002"/>
    </source>
</evidence>
<accession>A0AAX6N0A4</accession>
<dbReference type="Gene3D" id="2.30.30.40">
    <property type="entry name" value="SH3 Domains"/>
    <property type="match status" value="3"/>
</dbReference>
<feature type="compositionally biased region" description="Basic and acidic residues" evidence="16">
    <location>
        <begin position="815"/>
        <end position="828"/>
    </location>
</feature>
<keyword evidence="10" id="KW-0677">Repeat</keyword>
<dbReference type="Gene3D" id="2.30.30.700">
    <property type="entry name" value="SLA1 homology domain 1"/>
    <property type="match status" value="1"/>
</dbReference>
<evidence type="ECO:0000313" key="18">
    <source>
        <dbReference type="EMBL" id="KAK6958113.1"/>
    </source>
</evidence>
<feature type="compositionally biased region" description="Pro residues" evidence="16">
    <location>
        <begin position="146"/>
        <end position="170"/>
    </location>
</feature>
<dbReference type="GO" id="GO:0003779">
    <property type="term" value="F:actin binding"/>
    <property type="evidence" value="ECO:0007669"/>
    <property type="project" value="UniProtKB-KW"/>
</dbReference>
<evidence type="ECO:0000256" key="14">
    <source>
        <dbReference type="ARBA" id="ARBA00023212"/>
    </source>
</evidence>
<evidence type="ECO:0000256" key="11">
    <source>
        <dbReference type="ARBA" id="ARBA00022753"/>
    </source>
</evidence>
<feature type="compositionally biased region" description="Basic and acidic residues" evidence="16">
    <location>
        <begin position="541"/>
        <end position="550"/>
    </location>
</feature>